<organism evidence="2 3">
    <name type="scientific">Phytophthora cactorum</name>
    <dbReference type="NCBI Taxonomy" id="29920"/>
    <lineage>
        <taxon>Eukaryota</taxon>
        <taxon>Sar</taxon>
        <taxon>Stramenopiles</taxon>
        <taxon>Oomycota</taxon>
        <taxon>Peronosporomycetes</taxon>
        <taxon>Peronosporales</taxon>
        <taxon>Peronosporaceae</taxon>
        <taxon>Phytophthora</taxon>
    </lineage>
</organism>
<dbReference type="SUPFAM" id="SSF56672">
    <property type="entry name" value="DNA/RNA polymerases"/>
    <property type="match status" value="1"/>
</dbReference>
<dbReference type="CDD" id="cd00303">
    <property type="entry name" value="retropepsin_like"/>
    <property type="match status" value="1"/>
</dbReference>
<evidence type="ECO:0000313" key="2">
    <source>
        <dbReference type="EMBL" id="KAG3208322.1"/>
    </source>
</evidence>
<feature type="region of interest" description="Disordered" evidence="1">
    <location>
        <begin position="226"/>
        <end position="246"/>
    </location>
</feature>
<dbReference type="EMBL" id="RCMV01001500">
    <property type="protein sequence ID" value="KAG3208322.1"/>
    <property type="molecule type" value="Genomic_DNA"/>
</dbReference>
<comment type="caution">
    <text evidence="2">The sequence shown here is derived from an EMBL/GenBank/DDBJ whole genome shotgun (WGS) entry which is preliminary data.</text>
</comment>
<dbReference type="VEuPathDB" id="FungiDB:PC110_g22391"/>
<feature type="compositionally biased region" description="Basic and acidic residues" evidence="1">
    <location>
        <begin position="229"/>
        <end position="246"/>
    </location>
</feature>
<evidence type="ECO:0000256" key="1">
    <source>
        <dbReference type="SAM" id="MobiDB-lite"/>
    </source>
</evidence>
<proteinExistence type="predicted"/>
<protein>
    <submittedName>
        <fullName evidence="2">Uncharacterized protein</fullName>
    </submittedName>
</protein>
<dbReference type="AlphaFoldDB" id="A0A8T1H8L8"/>
<name>A0A8T1H8L8_9STRA</name>
<dbReference type="Gene3D" id="2.40.70.10">
    <property type="entry name" value="Acid Proteases"/>
    <property type="match status" value="1"/>
</dbReference>
<evidence type="ECO:0000313" key="3">
    <source>
        <dbReference type="Proteomes" id="UP000760860"/>
    </source>
</evidence>
<dbReference type="Proteomes" id="UP000760860">
    <property type="component" value="Unassembled WGS sequence"/>
</dbReference>
<feature type="region of interest" description="Disordered" evidence="1">
    <location>
        <begin position="143"/>
        <end position="172"/>
    </location>
</feature>
<feature type="region of interest" description="Disordered" evidence="1">
    <location>
        <begin position="1"/>
        <end position="26"/>
    </location>
</feature>
<gene>
    <name evidence="2" type="ORF">PC129_g20648</name>
</gene>
<dbReference type="InterPro" id="IPR021109">
    <property type="entry name" value="Peptidase_aspartic_dom_sf"/>
</dbReference>
<sequence>MVGPSKVETEVLEVENDEESTKGTASTSCYDRLFTDEELDMLERGKDQVVKDEPEEYEKELEERLFPLDDKEVMLCVQRNTEEQEKPTLAEMSAMLGMSEEVLERTRDISSGVLGTPEHWLNWYTGTLETSTEAKRANRNFREMEGSDVRSQPAVSSVLATEGERVGSEGSAEDAVEREFVRNVCVGLDGTAVSSSKSPEEVVGTVLFRWRSIIRSRVYELLKQGQNAKESRLPEDPEGLERVDAEGTPPLRDKVEEYSLDEKSLRDYLVDVGGTLSGAFINRAISWARCYHGNKAAVIRDKLLARERGAPEKVGPVVATGATNLRKKVTFDLPMKTLDNGELRIANEAPEVYSVNARRAPEPWRRPGLHEVSGGDATENKEGVVPESKRVIYSVGGVLALSDGFIDCCPSEMLAYTGAIASLVDKRVLKRLGRPSEPLRPYMGSLNSVSGHAIRISGVIDLPVTLGTLERALPFVVTDHLFVDAILGTDSLRAFRAVIDLEKQNMTLKGTGEVIPLGATRVEKTYAASVNCQNHAVELVEGVPGSDELLTIARTLCTVTDGTVLVEVCNASTEEIEIKAGAYAAAVTIVPKSAFTTNVPRRDGTSRDISAVLSAINVNASAKAGTVEAEMAGAMDSAGEDDFEVDFQDSSLGAELRRLFAEMLKGMKDLFVETSKKPGRTELLKFSIDTGTHLPIKQPPYRVSKAEGDVMGSETQEYLDLGLIGPSTSPWGQSCVDDTEA</sequence>
<feature type="compositionally biased region" description="Polar residues" evidence="1">
    <location>
        <begin position="149"/>
        <end position="159"/>
    </location>
</feature>
<dbReference type="SUPFAM" id="SSF50630">
    <property type="entry name" value="Acid proteases"/>
    <property type="match status" value="1"/>
</dbReference>
<dbReference type="Gene3D" id="3.10.10.10">
    <property type="entry name" value="HIV Type 1 Reverse Transcriptase, subunit A, domain 1"/>
    <property type="match status" value="1"/>
</dbReference>
<dbReference type="InterPro" id="IPR043502">
    <property type="entry name" value="DNA/RNA_pol_sf"/>
</dbReference>
<accession>A0A8T1H8L8</accession>
<reference evidence="2" key="1">
    <citation type="submission" date="2018-05" db="EMBL/GenBank/DDBJ databases">
        <title>Effector identification in a new, highly contiguous assembly of the strawberry crown rot pathogen Phytophthora cactorum.</title>
        <authorList>
            <person name="Armitage A.D."/>
            <person name="Nellist C.F."/>
            <person name="Bates H."/>
            <person name="Vickerstaff R.J."/>
            <person name="Harrison R.J."/>
        </authorList>
    </citation>
    <scope>NUCLEOTIDE SEQUENCE</scope>
    <source>
        <strain evidence="2">P421</strain>
    </source>
</reference>